<dbReference type="EMBL" id="CP012622">
    <property type="protein sequence ID" value="ALD66895.1"/>
    <property type="molecule type" value="Genomic_DNA"/>
</dbReference>
<dbReference type="RefSeq" id="WP_053946633.1">
    <property type="nucleotide sequence ID" value="NZ_CP012622.1"/>
</dbReference>
<name>A0A0M4KFH4_9MOLU</name>
<reference evidence="1 2" key="1">
    <citation type="journal article" date="2015" name="Genome Announc.">
        <title>Complete Genome Sequence of Spiroplasma cantharicola CC-1T (DSM 21588), a Bacterium Isolated from Soldier Beetle (Cantharis carolinus).</title>
        <authorList>
            <person name="Lo W.S."/>
            <person name="Liu P.Y."/>
            <person name="Kuo C.H."/>
        </authorList>
    </citation>
    <scope>NUCLEOTIDE SEQUENCE [LARGE SCALE GENOMIC DNA]</scope>
    <source>
        <strain evidence="1 2">CC-1</strain>
    </source>
</reference>
<dbReference type="STRING" id="362837.SCANT_v1c09890"/>
<dbReference type="Pfam" id="PF06107">
    <property type="entry name" value="DUF951"/>
    <property type="match status" value="1"/>
</dbReference>
<evidence type="ECO:0000313" key="2">
    <source>
        <dbReference type="Proteomes" id="UP000063919"/>
    </source>
</evidence>
<dbReference type="Proteomes" id="UP000063919">
    <property type="component" value="Chromosome"/>
</dbReference>
<keyword evidence="2" id="KW-1185">Reference proteome</keyword>
<dbReference type="AlphaFoldDB" id="A0A0M4KFH4"/>
<accession>A0A0M4KFH4</accession>
<dbReference type="InterPro" id="IPR009296">
    <property type="entry name" value="DUF951"/>
</dbReference>
<evidence type="ECO:0000313" key="1">
    <source>
        <dbReference type="EMBL" id="ALD66895.1"/>
    </source>
</evidence>
<sequence>MKINLGDKIYLKKAHPSKTIFWIIIRVGTIYKLQSNIDEKLILEFSKDDLLKKIKKVESRE</sequence>
<proteinExistence type="predicted"/>
<gene>
    <name evidence="1" type="ORF">SCANT_v1c09890</name>
</gene>
<organism evidence="1 2">
    <name type="scientific">Spiroplasma cantharicola</name>
    <dbReference type="NCBI Taxonomy" id="362837"/>
    <lineage>
        <taxon>Bacteria</taxon>
        <taxon>Bacillati</taxon>
        <taxon>Mycoplasmatota</taxon>
        <taxon>Mollicutes</taxon>
        <taxon>Entomoplasmatales</taxon>
        <taxon>Spiroplasmataceae</taxon>
        <taxon>Spiroplasma</taxon>
    </lineage>
</organism>
<protein>
    <recommendedName>
        <fullName evidence="3">DUF951 domain-containing protein</fullName>
    </recommendedName>
</protein>
<dbReference type="OrthoDB" id="400188at2"/>
<dbReference type="KEGG" id="scj:SCANT_v1c09890"/>
<evidence type="ECO:0008006" key="3">
    <source>
        <dbReference type="Google" id="ProtNLM"/>
    </source>
</evidence>
<dbReference type="PATRIC" id="fig|362837.3.peg.1006"/>